<accession>A0A8R1DEH8</accession>
<protein>
    <submittedName>
        <fullName evidence="1">Uncharacterized protein</fullName>
    </submittedName>
</protein>
<evidence type="ECO:0000313" key="1">
    <source>
        <dbReference type="EnsemblMetazoa" id="CJA00103.1"/>
    </source>
</evidence>
<dbReference type="Gene3D" id="3.30.900.20">
    <property type="match status" value="1"/>
</dbReference>
<name>A0A8R1DEH8_CAEJA</name>
<keyword evidence="2" id="KW-1185">Reference proteome</keyword>
<dbReference type="AlphaFoldDB" id="A0A8R1DEH8"/>
<dbReference type="Proteomes" id="UP000005237">
    <property type="component" value="Unassembled WGS sequence"/>
</dbReference>
<reference evidence="2" key="1">
    <citation type="submission" date="2010-08" db="EMBL/GenBank/DDBJ databases">
        <authorList>
            <consortium name="Caenorhabditis japonica Sequencing Consortium"/>
            <person name="Wilson R.K."/>
        </authorList>
    </citation>
    <scope>NUCLEOTIDE SEQUENCE [LARGE SCALE GENOMIC DNA]</scope>
    <source>
        <strain evidence="2">DF5081</strain>
    </source>
</reference>
<organism evidence="1 2">
    <name type="scientific">Caenorhabditis japonica</name>
    <dbReference type="NCBI Taxonomy" id="281687"/>
    <lineage>
        <taxon>Eukaryota</taxon>
        <taxon>Metazoa</taxon>
        <taxon>Ecdysozoa</taxon>
        <taxon>Nematoda</taxon>
        <taxon>Chromadorea</taxon>
        <taxon>Rhabditida</taxon>
        <taxon>Rhabditina</taxon>
        <taxon>Rhabditomorpha</taxon>
        <taxon>Rhabditoidea</taxon>
        <taxon>Rhabditidae</taxon>
        <taxon>Peloderinae</taxon>
        <taxon>Caenorhabditis</taxon>
    </lineage>
</organism>
<dbReference type="EnsemblMetazoa" id="CJA00103.1">
    <property type="protein sequence ID" value="CJA00103.1"/>
    <property type="gene ID" value="WBGene00119307"/>
</dbReference>
<proteinExistence type="predicted"/>
<sequence>MPEMLKNYEKENFNEENTKKPLVEQFPVNFKRAVCIHSTLQFVDLFMQSLLFTHGFSMSSVIPMVQEDEEFAVSKTLRAFEKIRKEFREIFRSRHRNSISEVAIFIGTCPLRSTYSYRIPINLCEAQDSRHDACGDTCAELNDAERRKINRDLFLLRQSASTPEFEKNLCKPNHRMFVFVKGSDEMVGEEIEEE</sequence>
<evidence type="ECO:0000313" key="2">
    <source>
        <dbReference type="Proteomes" id="UP000005237"/>
    </source>
</evidence>
<dbReference type="InterPro" id="IPR053729">
    <property type="entry name" value="MAD2L1BP_domain_sf"/>
</dbReference>
<reference evidence="1" key="2">
    <citation type="submission" date="2022-06" db="UniProtKB">
        <authorList>
            <consortium name="EnsemblMetazoa"/>
        </authorList>
    </citation>
    <scope>IDENTIFICATION</scope>
    <source>
        <strain evidence="1">DF5081</strain>
    </source>
</reference>